<dbReference type="AlphaFoldDB" id="A0AA88T3L7"/>
<name>A0AA88T3L7_CHASR</name>
<accession>A0AA88T3L7</accession>
<gene>
    <name evidence="2" type="ORF">Q5P01_002304</name>
</gene>
<evidence type="ECO:0000256" key="1">
    <source>
        <dbReference type="SAM" id="Phobius"/>
    </source>
</evidence>
<evidence type="ECO:0000313" key="3">
    <source>
        <dbReference type="Proteomes" id="UP001187415"/>
    </source>
</evidence>
<keyword evidence="1" id="KW-0472">Membrane</keyword>
<organism evidence="2 3">
    <name type="scientific">Channa striata</name>
    <name type="common">Snakehead murrel</name>
    <name type="synonym">Ophicephalus striatus</name>
    <dbReference type="NCBI Taxonomy" id="64152"/>
    <lineage>
        <taxon>Eukaryota</taxon>
        <taxon>Metazoa</taxon>
        <taxon>Chordata</taxon>
        <taxon>Craniata</taxon>
        <taxon>Vertebrata</taxon>
        <taxon>Euteleostomi</taxon>
        <taxon>Actinopterygii</taxon>
        <taxon>Neopterygii</taxon>
        <taxon>Teleostei</taxon>
        <taxon>Neoteleostei</taxon>
        <taxon>Acanthomorphata</taxon>
        <taxon>Anabantaria</taxon>
        <taxon>Anabantiformes</taxon>
        <taxon>Channoidei</taxon>
        <taxon>Channidae</taxon>
        <taxon>Channa</taxon>
    </lineage>
</organism>
<keyword evidence="1" id="KW-1133">Transmembrane helix</keyword>
<protein>
    <submittedName>
        <fullName evidence="2">Uncharacterized protein</fullName>
    </submittedName>
</protein>
<feature type="transmembrane region" description="Helical" evidence="1">
    <location>
        <begin position="33"/>
        <end position="50"/>
    </location>
</feature>
<dbReference type="EMBL" id="JAUPFM010000001">
    <property type="protein sequence ID" value="KAK2862771.1"/>
    <property type="molecule type" value="Genomic_DNA"/>
</dbReference>
<reference evidence="2" key="1">
    <citation type="submission" date="2023-07" db="EMBL/GenBank/DDBJ databases">
        <title>Chromosome-level Genome Assembly of Striped Snakehead (Channa striata).</title>
        <authorList>
            <person name="Liu H."/>
        </authorList>
    </citation>
    <scope>NUCLEOTIDE SEQUENCE</scope>
    <source>
        <strain evidence="2">Gz</strain>
        <tissue evidence="2">Muscle</tissue>
    </source>
</reference>
<dbReference type="Proteomes" id="UP001187415">
    <property type="component" value="Unassembled WGS sequence"/>
</dbReference>
<proteinExistence type="predicted"/>
<evidence type="ECO:0000313" key="2">
    <source>
        <dbReference type="EMBL" id="KAK2862771.1"/>
    </source>
</evidence>
<keyword evidence="1" id="KW-0812">Transmembrane</keyword>
<keyword evidence="3" id="KW-1185">Reference proteome</keyword>
<comment type="caution">
    <text evidence="2">The sequence shown here is derived from an EMBL/GenBank/DDBJ whole genome shotgun (WGS) entry which is preliminary data.</text>
</comment>
<sequence length="167" mass="18697">MSAHHRTKMTTAAAAAALSRSRGVAGVGTKGMFFVFTLLCLVCLSSSLIDKNQVKQLVEMYQKAQQDLDKVKAEYMSKMSTISDRMKDSMDIMESMKAWMKNLVSAAPGDFPPVGKYMESIHDYMQKTKDEVDGENEALLAKIKRSEEVLGKMKKLIQALEEYQAEL</sequence>